<dbReference type="Proteomes" id="UP000237717">
    <property type="component" value="Plasmid pAt1D1609a"/>
</dbReference>
<dbReference type="InterPro" id="IPR000014">
    <property type="entry name" value="PAS"/>
</dbReference>
<dbReference type="EC" id="2.7.13.3" evidence="3"/>
<sequence>MMPDVGMKTITRSRNSALRGKWASAWGYPLAASAVFLMFILRYFLMGILDDRAIYILFVPPILLAVVIGGFGPGLLALFLASCSASYLRSLTPGGIQIPELAVFGAVGMAIAYMGGSLRHLQHNFEAAEEALDTREAHLRSILDTVLDATIVSEQDGTIVSFNAAAVRQFGYSEDEVIGQNLRMLMPQPYRHEHDGYLHRYLATGEKRIIGTDRVVVGQRKDGTTFPMKLAVGETRRGGKRFFTGFVRDLTEREESAARLQEIQTELARLARLNEMGEMASTLAHELNQPLSAIANYVHGCARMLQGSEDARDRQLHEALREAGEQSVRAGQIIRHLREFVTKGETEKLPHKLRQLAEEAGALALVGSREKGVRSVFDFAAVGDMVMVDRIQIQQVLTNLMRNAVEAMGDCQKKDLRVSIKPAGHDEVSVVVEDSGPGIPSEIADQLFKPFVTTKAGGMGVGLSISKRIVEAHGGEMTVSRSELGGACFSFTLPTYEGEENGER</sequence>
<evidence type="ECO:0000313" key="19">
    <source>
        <dbReference type="Proteomes" id="UP000237717"/>
    </source>
</evidence>
<dbReference type="InterPro" id="IPR036890">
    <property type="entry name" value="HATPase_C_sf"/>
</dbReference>
<keyword evidence="6" id="KW-0808">Transferase</keyword>
<dbReference type="Gene3D" id="3.30.450.20">
    <property type="entry name" value="PAS domain"/>
    <property type="match status" value="1"/>
</dbReference>
<dbReference type="GO" id="GO:0000155">
    <property type="term" value="F:phosphorelay sensor kinase activity"/>
    <property type="evidence" value="ECO:0007669"/>
    <property type="project" value="InterPro"/>
</dbReference>
<comment type="function">
    <text evidence="12">Putative oxygen sensor; modulates the activity of FixJ, a transcriptional activator of nitrogen fixation fixK gene. FixL probably acts as a kinase that phosphorylates FixJ.</text>
</comment>
<dbReference type="InterPro" id="IPR004358">
    <property type="entry name" value="Sig_transdc_His_kin-like_C"/>
</dbReference>
<feature type="transmembrane region" description="Helical" evidence="14">
    <location>
        <begin position="57"/>
        <end position="81"/>
    </location>
</feature>
<geneLocation type="plasmid" evidence="19">
    <name>pat1d1609a</name>
</geneLocation>
<keyword evidence="14" id="KW-0472">Membrane</keyword>
<dbReference type="Pfam" id="PF00512">
    <property type="entry name" value="HisKA"/>
    <property type="match status" value="1"/>
</dbReference>
<dbReference type="Pfam" id="PF00989">
    <property type="entry name" value="PAS"/>
    <property type="match status" value="1"/>
</dbReference>
<keyword evidence="7" id="KW-0547">Nucleotide-binding</keyword>
<evidence type="ECO:0000256" key="7">
    <source>
        <dbReference type="ARBA" id="ARBA00022741"/>
    </source>
</evidence>
<keyword evidence="8 18" id="KW-0418">Kinase</keyword>
<evidence type="ECO:0000256" key="11">
    <source>
        <dbReference type="ARBA" id="ARBA00023012"/>
    </source>
</evidence>
<evidence type="ECO:0000256" key="1">
    <source>
        <dbReference type="ARBA" id="ARBA00000085"/>
    </source>
</evidence>
<dbReference type="Gene3D" id="1.10.287.130">
    <property type="match status" value="1"/>
</dbReference>
<dbReference type="PROSITE" id="PS50109">
    <property type="entry name" value="HIS_KIN"/>
    <property type="match status" value="1"/>
</dbReference>
<dbReference type="SUPFAM" id="SSF55874">
    <property type="entry name" value="ATPase domain of HSP90 chaperone/DNA topoisomerase II/histidine kinase"/>
    <property type="match status" value="1"/>
</dbReference>
<keyword evidence="14" id="KW-1133">Transmembrane helix</keyword>
<dbReference type="NCBIfam" id="TIGR00229">
    <property type="entry name" value="sensory_box"/>
    <property type="match status" value="1"/>
</dbReference>
<evidence type="ECO:0000256" key="2">
    <source>
        <dbReference type="ARBA" id="ARBA00001971"/>
    </source>
</evidence>
<dbReference type="PANTHER" id="PTHR43065">
    <property type="entry name" value="SENSOR HISTIDINE KINASE"/>
    <property type="match status" value="1"/>
</dbReference>
<evidence type="ECO:0000256" key="3">
    <source>
        <dbReference type="ARBA" id="ARBA00012438"/>
    </source>
</evidence>
<dbReference type="PROSITE" id="PS50112">
    <property type="entry name" value="PAS"/>
    <property type="match status" value="1"/>
</dbReference>
<dbReference type="InterPro" id="IPR003594">
    <property type="entry name" value="HATPase_dom"/>
</dbReference>
<dbReference type="InterPro" id="IPR000700">
    <property type="entry name" value="PAS-assoc_C"/>
</dbReference>
<evidence type="ECO:0000256" key="14">
    <source>
        <dbReference type="SAM" id="Phobius"/>
    </source>
</evidence>
<dbReference type="FunFam" id="3.30.450.20:FF:000060">
    <property type="entry name" value="Sensor protein FixL"/>
    <property type="match status" value="1"/>
</dbReference>
<feature type="domain" description="PAC" evidence="17">
    <location>
        <begin position="203"/>
        <end position="262"/>
    </location>
</feature>
<protein>
    <recommendedName>
        <fullName evidence="13">Sensor protein FixL</fullName>
        <ecNumber evidence="3">2.7.13.3</ecNumber>
    </recommendedName>
</protein>
<keyword evidence="5" id="KW-0479">Metal-binding</keyword>
<keyword evidence="18" id="KW-0614">Plasmid</keyword>
<keyword evidence="10" id="KW-0408">Iron</keyword>
<dbReference type="PANTHER" id="PTHR43065:SF10">
    <property type="entry name" value="PEROXIDE STRESS-ACTIVATED HISTIDINE KINASE MAK3"/>
    <property type="match status" value="1"/>
</dbReference>
<keyword evidence="4" id="KW-0597">Phosphoprotein</keyword>
<keyword evidence="14" id="KW-0812">Transmembrane</keyword>
<name>A0A2L2LLW6_AGRTU</name>
<keyword evidence="5" id="KW-0349">Heme</keyword>
<dbReference type="InterPro" id="IPR003661">
    <property type="entry name" value="HisK_dim/P_dom"/>
</dbReference>
<dbReference type="InterPro" id="IPR013767">
    <property type="entry name" value="PAS_fold"/>
</dbReference>
<dbReference type="CDD" id="cd00130">
    <property type="entry name" value="PAS"/>
    <property type="match status" value="1"/>
</dbReference>
<dbReference type="EMBL" id="CP026927">
    <property type="protein sequence ID" value="AVH45322.1"/>
    <property type="molecule type" value="Genomic_DNA"/>
</dbReference>
<dbReference type="SUPFAM" id="SSF47384">
    <property type="entry name" value="Homodimeric domain of signal transducing histidine kinase"/>
    <property type="match status" value="1"/>
</dbReference>
<accession>A0A2L2LLW6</accession>
<dbReference type="GO" id="GO:0006355">
    <property type="term" value="P:regulation of DNA-templated transcription"/>
    <property type="evidence" value="ECO:0007669"/>
    <property type="project" value="InterPro"/>
</dbReference>
<dbReference type="SMART" id="SM00388">
    <property type="entry name" value="HisKA"/>
    <property type="match status" value="1"/>
</dbReference>
<evidence type="ECO:0000256" key="9">
    <source>
        <dbReference type="ARBA" id="ARBA00022840"/>
    </source>
</evidence>
<dbReference type="InterPro" id="IPR005467">
    <property type="entry name" value="His_kinase_dom"/>
</dbReference>
<dbReference type="SMART" id="SM00091">
    <property type="entry name" value="PAS"/>
    <property type="match status" value="1"/>
</dbReference>
<dbReference type="PRINTS" id="PR00344">
    <property type="entry name" value="BCTRLSENSOR"/>
</dbReference>
<proteinExistence type="predicted"/>
<keyword evidence="9" id="KW-0067">ATP-binding</keyword>
<evidence type="ECO:0000256" key="10">
    <source>
        <dbReference type="ARBA" id="ARBA00023004"/>
    </source>
</evidence>
<evidence type="ECO:0000256" key="13">
    <source>
        <dbReference type="ARBA" id="ARBA00070616"/>
    </source>
</evidence>
<dbReference type="SUPFAM" id="SSF55785">
    <property type="entry name" value="PYP-like sensor domain (PAS domain)"/>
    <property type="match status" value="1"/>
</dbReference>
<dbReference type="Gene3D" id="1.20.120.620">
    <property type="entry name" value="Backbone structure of the membrane domain of e. Coli histidine kinase receptor kdpd"/>
    <property type="match status" value="1"/>
</dbReference>
<dbReference type="PROSITE" id="PS50113">
    <property type="entry name" value="PAC"/>
    <property type="match status" value="1"/>
</dbReference>
<reference evidence="18 19" key="1">
    <citation type="submission" date="2018-02" db="EMBL/GenBank/DDBJ databases">
        <title>Complete genome sequence of Agrobacterium tumefaciens 1D1609.</title>
        <authorList>
            <person name="Cho S.-T."/>
            <person name="Haryono M."/>
            <person name="Chang H.-H."/>
            <person name="Santos M.N."/>
            <person name="Lai E.-M."/>
            <person name="Kuo C.-H."/>
        </authorList>
    </citation>
    <scope>NUCLEOTIDE SEQUENCE [LARGE SCALE GENOMIC DNA]</scope>
    <source>
        <strain evidence="18 19">1D1609</strain>
        <plasmid evidence="19">Plasmid pat1d1609a</plasmid>
    </source>
</reference>
<evidence type="ECO:0000256" key="8">
    <source>
        <dbReference type="ARBA" id="ARBA00022777"/>
    </source>
</evidence>
<evidence type="ECO:0000313" key="18">
    <source>
        <dbReference type="EMBL" id="AVH45322.1"/>
    </source>
</evidence>
<evidence type="ECO:0000256" key="4">
    <source>
        <dbReference type="ARBA" id="ARBA00022553"/>
    </source>
</evidence>
<dbReference type="CDD" id="cd00082">
    <property type="entry name" value="HisKA"/>
    <property type="match status" value="1"/>
</dbReference>
<evidence type="ECO:0000256" key="6">
    <source>
        <dbReference type="ARBA" id="ARBA00022679"/>
    </source>
</evidence>
<keyword evidence="11" id="KW-0902">Two-component regulatory system</keyword>
<feature type="domain" description="Histidine kinase" evidence="15">
    <location>
        <begin position="282"/>
        <end position="497"/>
    </location>
</feature>
<organism evidence="18 19">
    <name type="scientific">Agrobacterium tumefaciens</name>
    <dbReference type="NCBI Taxonomy" id="358"/>
    <lineage>
        <taxon>Bacteria</taxon>
        <taxon>Pseudomonadati</taxon>
        <taxon>Pseudomonadota</taxon>
        <taxon>Alphaproteobacteria</taxon>
        <taxon>Hyphomicrobiales</taxon>
        <taxon>Rhizobiaceae</taxon>
        <taxon>Rhizobium/Agrobacterium group</taxon>
        <taxon>Agrobacterium</taxon>
        <taxon>Agrobacterium tumefaciens complex</taxon>
    </lineage>
</organism>
<comment type="cofactor">
    <cofactor evidence="2">
        <name>heme</name>
        <dbReference type="ChEBI" id="CHEBI:30413"/>
    </cofactor>
</comment>
<gene>
    <name evidence="18" type="primary">fixL</name>
    <name evidence="18" type="ORF">At1D1609_52890</name>
</gene>
<dbReference type="InterPro" id="IPR035965">
    <property type="entry name" value="PAS-like_dom_sf"/>
</dbReference>
<dbReference type="InterPro" id="IPR036097">
    <property type="entry name" value="HisK_dim/P_sf"/>
</dbReference>
<dbReference type="AlphaFoldDB" id="A0A2L2LLW6"/>
<dbReference type="SMART" id="SM00387">
    <property type="entry name" value="HATPase_c"/>
    <property type="match status" value="1"/>
</dbReference>
<feature type="domain" description="PAS" evidence="16">
    <location>
        <begin position="135"/>
        <end position="205"/>
    </location>
</feature>
<comment type="catalytic activity">
    <reaction evidence="1">
        <text>ATP + protein L-histidine = ADP + protein N-phospho-L-histidine.</text>
        <dbReference type="EC" id="2.7.13.3"/>
    </reaction>
</comment>
<dbReference type="GO" id="GO:0005524">
    <property type="term" value="F:ATP binding"/>
    <property type="evidence" value="ECO:0007669"/>
    <property type="project" value="UniProtKB-KW"/>
</dbReference>
<evidence type="ECO:0000259" key="16">
    <source>
        <dbReference type="PROSITE" id="PS50112"/>
    </source>
</evidence>
<evidence type="ECO:0000256" key="5">
    <source>
        <dbReference type="ARBA" id="ARBA00022617"/>
    </source>
</evidence>
<evidence type="ECO:0000259" key="15">
    <source>
        <dbReference type="PROSITE" id="PS50109"/>
    </source>
</evidence>
<feature type="transmembrane region" description="Helical" evidence="14">
    <location>
        <begin position="26"/>
        <end position="45"/>
    </location>
</feature>
<evidence type="ECO:0000256" key="12">
    <source>
        <dbReference type="ARBA" id="ARBA00059827"/>
    </source>
</evidence>
<dbReference type="Pfam" id="PF02518">
    <property type="entry name" value="HATPase_c"/>
    <property type="match status" value="1"/>
</dbReference>
<evidence type="ECO:0000259" key="17">
    <source>
        <dbReference type="PROSITE" id="PS50113"/>
    </source>
</evidence>
<dbReference type="Gene3D" id="3.30.565.10">
    <property type="entry name" value="Histidine kinase-like ATPase, C-terminal domain"/>
    <property type="match status" value="1"/>
</dbReference>
<feature type="transmembrane region" description="Helical" evidence="14">
    <location>
        <begin position="101"/>
        <end position="118"/>
    </location>
</feature>
<dbReference type="InterPro" id="IPR038318">
    <property type="entry name" value="KdpD_sf"/>
</dbReference>